<dbReference type="EMBL" id="CCKQ01013541">
    <property type="protein sequence ID" value="CDW85214.1"/>
    <property type="molecule type" value="Genomic_DNA"/>
</dbReference>
<dbReference type="SUPFAM" id="SSF117281">
    <property type="entry name" value="Kelch motif"/>
    <property type="match status" value="1"/>
</dbReference>
<feature type="region of interest" description="Disordered" evidence="3">
    <location>
        <begin position="310"/>
        <end position="453"/>
    </location>
</feature>
<evidence type="ECO:0000313" key="5">
    <source>
        <dbReference type="Proteomes" id="UP000039865"/>
    </source>
</evidence>
<dbReference type="PANTHER" id="PTHR45632">
    <property type="entry name" value="LD33804P"/>
    <property type="match status" value="1"/>
</dbReference>
<dbReference type="Pfam" id="PF01344">
    <property type="entry name" value="Kelch_1"/>
    <property type="match status" value="1"/>
</dbReference>
<dbReference type="InParanoid" id="A0A078ASQ6"/>
<evidence type="ECO:0000256" key="3">
    <source>
        <dbReference type="SAM" id="MobiDB-lite"/>
    </source>
</evidence>
<evidence type="ECO:0000313" key="4">
    <source>
        <dbReference type="EMBL" id="CDW85214.1"/>
    </source>
</evidence>
<feature type="compositionally biased region" description="Basic residues" evidence="3">
    <location>
        <begin position="463"/>
        <end position="474"/>
    </location>
</feature>
<keyword evidence="5" id="KW-1185">Reference proteome</keyword>
<gene>
    <name evidence="4" type="primary">Contig19078.g20227</name>
    <name evidence="4" type="ORF">STYLEM_14287</name>
</gene>
<feature type="compositionally biased region" description="Basic residues" evidence="3">
    <location>
        <begin position="258"/>
        <end position="276"/>
    </location>
</feature>
<evidence type="ECO:0000256" key="2">
    <source>
        <dbReference type="ARBA" id="ARBA00022737"/>
    </source>
</evidence>
<feature type="region of interest" description="Disordered" evidence="3">
    <location>
        <begin position="225"/>
        <end position="244"/>
    </location>
</feature>
<dbReference type="Proteomes" id="UP000039865">
    <property type="component" value="Unassembled WGS sequence"/>
</dbReference>
<evidence type="ECO:0000256" key="1">
    <source>
        <dbReference type="ARBA" id="ARBA00022441"/>
    </source>
</evidence>
<feature type="region of interest" description="Disordered" evidence="3">
    <location>
        <begin position="463"/>
        <end position="482"/>
    </location>
</feature>
<dbReference type="OrthoDB" id="1022638at2759"/>
<dbReference type="Gene3D" id="2.120.10.80">
    <property type="entry name" value="Kelch-type beta propeller"/>
    <property type="match status" value="1"/>
</dbReference>
<dbReference type="InterPro" id="IPR006652">
    <property type="entry name" value="Kelch_1"/>
</dbReference>
<feature type="compositionally biased region" description="Basic and acidic residues" evidence="3">
    <location>
        <begin position="369"/>
        <end position="378"/>
    </location>
</feature>
<accession>A0A078ASQ6</accession>
<reference evidence="4 5" key="1">
    <citation type="submission" date="2014-06" db="EMBL/GenBank/DDBJ databases">
        <authorList>
            <person name="Swart Estienne"/>
        </authorList>
    </citation>
    <scope>NUCLEOTIDE SEQUENCE [LARGE SCALE GENOMIC DNA]</scope>
    <source>
        <strain evidence="4 5">130c</strain>
    </source>
</reference>
<sequence>MSSSPIQQSLVHYKETPLAIMSQQYNDHGFSCGSLCYHQQRMSFCTLCYKFFCQECFMTDSISEQHNERIFEVTSIVKQIKKLVGNVMTDSSNLIQKMDKYQNKTEIKRELSQMDKKMNANFINDEEVKFVVNASRDILQRCQQIISSLSQNMIFQDLQVEIQQLIVDQYQSGQEIKREYDFICRDNKQIIMKLTQPPQSNHFSKSMAPQSKSLIQTKFRYSEQQSQSNIQPQFSQPGLEMSQDNSLQAILKPKKISQIIRKKSPQKEKKPKKPKLSFKPIIESSNATIENSKIKNISNNEEEWTESLFQFPISSKTKDEKKKLSPKKEQNLDLKIKQEQSEEIIQSKEKKSVSPDKIGSQLKKTMNLSKKDTPPDSKGKKRPLRSNTVIEKQPEKQSVKKRAKKSVSKTSAKENKQYKQSVQKEQESKIEIEDNQDQDESENNKAAPIKGKDLSFLIKTKYKKKSGKNKKKKLSTSNINKDEISNNDNLLSTAANNNEIQNDLNALMECPNDSSPKNISEGDNIEEKEEQKLINSQMSQDQVEAISEKSQLQGQGKASAASQFYESKKVVVKISNLKCLLFNLLSKRLEKGFSSIKAPEGLRSKTSIVLTTTENMFILGGEDKGQYLGNNYMYNYISHDFCERSQMLEARVFFGCIYFNQNIFTVGGWKEQYVQKAELYNIHQDRWQNIPSLNEEREDVSLCIVQNQYLYAFGNVTTRGRRFKQNKNIQTNSKQVMEYTFERIDALNNLSQEWETISVKTLFSDLERMPSMKHMGCFNSYSDPNKIILFGGGSGSNISQRGYIIDIQNETLNIHSKLAKQDRFQNNILVLKNEKLLVFGEFYLHSFNLEQQKWVKDPIPLNTQALNQN</sequence>
<dbReference type="PANTHER" id="PTHR45632:SF3">
    <property type="entry name" value="KELCH-LIKE PROTEIN 32"/>
    <property type="match status" value="1"/>
</dbReference>
<dbReference type="InterPro" id="IPR015915">
    <property type="entry name" value="Kelch-typ_b-propeller"/>
</dbReference>
<dbReference type="SMART" id="SM00612">
    <property type="entry name" value="Kelch"/>
    <property type="match status" value="2"/>
</dbReference>
<feature type="compositionally biased region" description="Basic and acidic residues" evidence="3">
    <location>
        <begin position="316"/>
        <end position="354"/>
    </location>
</feature>
<organism evidence="4 5">
    <name type="scientific">Stylonychia lemnae</name>
    <name type="common">Ciliate</name>
    <dbReference type="NCBI Taxonomy" id="5949"/>
    <lineage>
        <taxon>Eukaryota</taxon>
        <taxon>Sar</taxon>
        <taxon>Alveolata</taxon>
        <taxon>Ciliophora</taxon>
        <taxon>Intramacronucleata</taxon>
        <taxon>Spirotrichea</taxon>
        <taxon>Stichotrichia</taxon>
        <taxon>Sporadotrichida</taxon>
        <taxon>Oxytrichidae</taxon>
        <taxon>Stylonychinae</taxon>
        <taxon>Stylonychia</taxon>
    </lineage>
</organism>
<feature type="region of interest" description="Disordered" evidence="3">
    <location>
        <begin position="258"/>
        <end position="283"/>
    </location>
</feature>
<keyword evidence="1" id="KW-0880">Kelch repeat</keyword>
<proteinExistence type="predicted"/>
<keyword evidence="2" id="KW-0677">Repeat</keyword>
<protein>
    <submittedName>
        <fullName evidence="4">Kelch motif family protein</fullName>
    </submittedName>
</protein>
<name>A0A078ASQ6_STYLE</name>
<dbReference type="AlphaFoldDB" id="A0A078ASQ6"/>
<dbReference type="OMA" id="SHDFCER"/>
<feature type="compositionally biased region" description="Basic and acidic residues" evidence="3">
    <location>
        <begin position="411"/>
        <end position="432"/>
    </location>
</feature>